<organism evidence="1 2">
    <name type="scientific">Nocardia mexicana</name>
    <dbReference type="NCBI Taxonomy" id="279262"/>
    <lineage>
        <taxon>Bacteria</taxon>
        <taxon>Bacillati</taxon>
        <taxon>Actinomycetota</taxon>
        <taxon>Actinomycetes</taxon>
        <taxon>Mycobacteriales</taxon>
        <taxon>Nocardiaceae</taxon>
        <taxon>Nocardia</taxon>
    </lineage>
</organism>
<dbReference type="STRING" id="1210089.GCA_001613165_00849"/>
<reference evidence="1 2" key="1">
    <citation type="submission" date="2018-07" db="EMBL/GenBank/DDBJ databases">
        <title>Genomic Encyclopedia of Type Strains, Phase IV (KMG-IV): sequencing the most valuable type-strain genomes for metagenomic binning, comparative biology and taxonomic classification.</title>
        <authorList>
            <person name="Goeker M."/>
        </authorList>
    </citation>
    <scope>NUCLEOTIDE SEQUENCE [LARGE SCALE GENOMIC DNA]</scope>
    <source>
        <strain evidence="1 2">DSM 44952</strain>
    </source>
</reference>
<comment type="caution">
    <text evidence="1">The sequence shown here is derived from an EMBL/GenBank/DDBJ whole genome shotgun (WGS) entry which is preliminary data.</text>
</comment>
<dbReference type="EMBL" id="QQAZ01000007">
    <property type="protein sequence ID" value="RDI49231.1"/>
    <property type="molecule type" value="Genomic_DNA"/>
</dbReference>
<proteinExistence type="predicted"/>
<protein>
    <submittedName>
        <fullName evidence="1">Uncharacterized protein DUF4185</fullName>
    </submittedName>
</protein>
<gene>
    <name evidence="1" type="ORF">DFR68_107359</name>
</gene>
<dbReference type="OrthoDB" id="5482597at2"/>
<keyword evidence="2" id="KW-1185">Reference proteome</keyword>
<dbReference type="RefSeq" id="WP_068014051.1">
    <property type="nucleotide sequence ID" value="NZ_QQAZ01000007.1"/>
</dbReference>
<sequence>MHSWNELWRNVIARTVPTVRDLSAVFKSEYDDTAFTLRGTAESLSHVDQAGRRLIDSCDGPEVGSGATGSRLRVIAARPHHELNTLLSKYAYSDDDGWTGGDSTYVRRLPDGRHVMMFSDTFLGRVAADGTRVRETPFVSNSFVVIERSGEMRTVLGRTPGGQLRAVLPPEGDQFHWLGGSHVTRRNTLDVMFLRFTGDSRVTDTGGDFDAERLRTALIPGGQGELEHRANLLARFDARDLRLLDVTPMPSDTGVHWASWVEHDPRTDHSYVYGVTDAGADKYMHIARVPGDDLRQQWEFFDGQGGWSPREADSAPLMSGVANEYSVARLDDKRFLLVTQDTTSPYSPDIVGYLSDSPTGPFTSPTLLYRTTESGPLGFFGDGDVVVYNAHEQPDLRRGNELTITYNLNSSVQGVLDDSAKYRPNAVNVKFELD</sequence>
<dbReference type="Proteomes" id="UP000255355">
    <property type="component" value="Unassembled WGS sequence"/>
</dbReference>
<evidence type="ECO:0000313" key="1">
    <source>
        <dbReference type="EMBL" id="RDI49231.1"/>
    </source>
</evidence>
<name>A0A370H006_9NOCA</name>
<dbReference type="AlphaFoldDB" id="A0A370H006"/>
<evidence type="ECO:0000313" key="2">
    <source>
        <dbReference type="Proteomes" id="UP000255355"/>
    </source>
</evidence>
<accession>A0A370H006</accession>